<keyword evidence="2" id="KW-0812">Transmembrane</keyword>
<dbReference type="SMART" id="SM00409">
    <property type="entry name" value="IG"/>
    <property type="match status" value="3"/>
</dbReference>
<dbReference type="PANTHER" id="PTHR15317:SF1">
    <property type="entry name" value="T-CELL SURFACE PROTEIN TACTILE"/>
    <property type="match status" value="1"/>
</dbReference>
<dbReference type="InterPro" id="IPR013783">
    <property type="entry name" value="Ig-like_fold"/>
</dbReference>
<dbReference type="PROSITE" id="PS50835">
    <property type="entry name" value="IG_LIKE"/>
    <property type="match status" value="2"/>
</dbReference>
<evidence type="ECO:0000256" key="1">
    <source>
        <dbReference type="SAM" id="MobiDB-lite"/>
    </source>
</evidence>
<feature type="compositionally biased region" description="Basic and acidic residues" evidence="1">
    <location>
        <begin position="589"/>
        <end position="609"/>
    </location>
</feature>
<dbReference type="PANTHER" id="PTHR15317">
    <property type="entry name" value="T-CELL SURFACE PROTEIN TACTILE"/>
    <property type="match status" value="1"/>
</dbReference>
<dbReference type="InterPro" id="IPR007110">
    <property type="entry name" value="Ig-like_dom"/>
</dbReference>
<dbReference type="GO" id="GO:0006954">
    <property type="term" value="P:inflammatory response"/>
    <property type="evidence" value="ECO:0007669"/>
    <property type="project" value="TreeGrafter"/>
</dbReference>
<dbReference type="AlphaFoldDB" id="A0AAD5B7B7"/>
<feature type="compositionally biased region" description="Low complexity" evidence="1">
    <location>
        <begin position="309"/>
        <end position="321"/>
    </location>
</feature>
<evidence type="ECO:0000256" key="2">
    <source>
        <dbReference type="SAM" id="Phobius"/>
    </source>
</evidence>
<dbReference type="Gene3D" id="2.60.40.10">
    <property type="entry name" value="Immunoglobulins"/>
    <property type="match status" value="2"/>
</dbReference>
<feature type="region of interest" description="Disordered" evidence="1">
    <location>
        <begin position="498"/>
        <end position="555"/>
    </location>
</feature>
<feature type="compositionally biased region" description="Polar residues" evidence="1">
    <location>
        <begin position="322"/>
        <end position="358"/>
    </location>
</feature>
<dbReference type="SUPFAM" id="SSF48726">
    <property type="entry name" value="Immunoglobulin"/>
    <property type="match status" value="2"/>
</dbReference>
<proteinExistence type="predicted"/>
<dbReference type="InterPro" id="IPR042381">
    <property type="entry name" value="CD96"/>
</dbReference>
<dbReference type="Pfam" id="PF07686">
    <property type="entry name" value="V-set"/>
    <property type="match status" value="1"/>
</dbReference>
<protein>
    <submittedName>
        <fullName evidence="4">Nectin-4-like</fullName>
    </submittedName>
</protein>
<organism evidence="4 5">
    <name type="scientific">Silurus asotus</name>
    <name type="common">Amur catfish</name>
    <name type="synonym">Parasilurus asotus</name>
    <dbReference type="NCBI Taxonomy" id="30991"/>
    <lineage>
        <taxon>Eukaryota</taxon>
        <taxon>Metazoa</taxon>
        <taxon>Chordata</taxon>
        <taxon>Craniata</taxon>
        <taxon>Vertebrata</taxon>
        <taxon>Euteleostomi</taxon>
        <taxon>Actinopterygii</taxon>
        <taxon>Neopterygii</taxon>
        <taxon>Teleostei</taxon>
        <taxon>Ostariophysi</taxon>
        <taxon>Siluriformes</taxon>
        <taxon>Siluridae</taxon>
        <taxon>Silurus</taxon>
    </lineage>
</organism>
<keyword evidence="5" id="KW-1185">Reference proteome</keyword>
<dbReference type="GO" id="GO:0007160">
    <property type="term" value="P:cell-matrix adhesion"/>
    <property type="evidence" value="ECO:0007669"/>
    <property type="project" value="TreeGrafter"/>
</dbReference>
<gene>
    <name evidence="4" type="ORF">C0J50_8074</name>
</gene>
<reference evidence="4" key="1">
    <citation type="submission" date="2018-07" db="EMBL/GenBank/DDBJ databases">
        <title>Comparative genomics of catfishes provides insights into carnivory and benthic adaptation.</title>
        <authorList>
            <person name="Zhang Y."/>
            <person name="Wang D."/>
            <person name="Peng Z."/>
            <person name="Zheng S."/>
            <person name="Shao F."/>
            <person name="Tao W."/>
        </authorList>
    </citation>
    <scope>NUCLEOTIDE SEQUENCE</scope>
    <source>
        <strain evidence="4">Chongqing</strain>
    </source>
</reference>
<feature type="region of interest" description="Disordered" evidence="1">
    <location>
        <begin position="586"/>
        <end position="609"/>
    </location>
</feature>
<feature type="domain" description="Ig-like" evidence="3">
    <location>
        <begin position="4"/>
        <end position="118"/>
    </location>
</feature>
<feature type="region of interest" description="Disordered" evidence="1">
    <location>
        <begin position="305"/>
        <end position="358"/>
    </location>
</feature>
<keyword evidence="2" id="KW-0472">Membrane</keyword>
<dbReference type="Proteomes" id="UP001205998">
    <property type="component" value="Unassembled WGS sequence"/>
</dbReference>
<name>A0AAD5B7B7_SILAS</name>
<dbReference type="InterPro" id="IPR036179">
    <property type="entry name" value="Ig-like_dom_sf"/>
</dbReference>
<evidence type="ECO:0000259" key="3">
    <source>
        <dbReference type="PROSITE" id="PS50835"/>
    </source>
</evidence>
<dbReference type="EMBL" id="MU537915">
    <property type="protein sequence ID" value="KAI5629175.1"/>
    <property type="molecule type" value="Genomic_DNA"/>
</dbReference>
<dbReference type="InterPro" id="IPR013106">
    <property type="entry name" value="Ig_V-set"/>
</dbReference>
<evidence type="ECO:0000313" key="4">
    <source>
        <dbReference type="EMBL" id="KAI5629175.1"/>
    </source>
</evidence>
<feature type="non-terminal residue" evidence="4">
    <location>
        <position position="1"/>
    </location>
</feature>
<keyword evidence="2" id="KW-1133">Transmembrane helix</keyword>
<dbReference type="Pfam" id="PF13895">
    <property type="entry name" value="Ig_2"/>
    <property type="match status" value="1"/>
</dbReference>
<feature type="domain" description="Ig-like" evidence="3">
    <location>
        <begin position="186"/>
        <end position="289"/>
    </location>
</feature>
<evidence type="ECO:0000313" key="5">
    <source>
        <dbReference type="Proteomes" id="UP001205998"/>
    </source>
</evidence>
<dbReference type="InterPro" id="IPR003599">
    <property type="entry name" value="Ig_sub"/>
</dbReference>
<sequence>TGTQSVLIKHKTEVNASVGQNISLPCILFKEQTKIIQLQWHKLGEQEEQKLVVFNPSYSPIYYGNVELEVVNKTSSTELRGTILHLHNVTVKDSGDYVCDIASFPDGSIKSFTKVRVTVATVSMEVMPPDRTVVEGDTVNITCVCDPAPDKYMLLSPLSHPIMESQDGKFTIRSIQRSNSDLICQPFWVLSHQHLQSLKATVHLTVDFLDNIDCNSNSQIQVETGTNLTIACEAKSSKSLHFIWMKDNMKVSTNATLNLYSVSPVQSGNYTLIVHAENHSRLHRQKDFTVTVINSIPTAHLSSTMTMETTPQISSTTVTTPEPNVTMPTSQPHRTNSSSGATSTEEVVYNSTSAPSTGTVTMVHENVTTPHTRAFTTFTQTSGEVRTVSEFSNISSPEVTQKMFNYVHPDTSTIILTSASASKATVRINNLLTTKVTKQDLSTTKSHAVFIIPFLLVLSLIAFLYRQYFIQKRLEEDEQQLQDNPIYGNIFVDNGEYKPRTVDGDYEPMTKQSTSTRQDEKNRKKKKRYQAKQNQTHKVQTHPPPRAQMRRMDSEADCDVALPSRSSSLIVSRSSIYLNSHQVALETEELQRERERERERMTDWELNHE</sequence>
<feature type="transmembrane region" description="Helical" evidence="2">
    <location>
        <begin position="447"/>
        <end position="465"/>
    </location>
</feature>
<accession>A0AAD5B7B7</accession>
<comment type="caution">
    <text evidence="4">The sequence shown here is derived from an EMBL/GenBank/DDBJ whole genome shotgun (WGS) entry which is preliminary data.</text>
</comment>